<keyword evidence="3" id="KW-1185">Reference proteome</keyword>
<dbReference type="EMBL" id="VUJU01000001">
    <property type="protein sequence ID" value="KAF0774210.1"/>
    <property type="molecule type" value="Genomic_DNA"/>
</dbReference>
<accession>A0A6G0ZS68</accession>
<name>A0A6G0ZS68_APHCR</name>
<feature type="region of interest" description="Disordered" evidence="1">
    <location>
        <begin position="217"/>
        <end position="238"/>
    </location>
</feature>
<proteinExistence type="predicted"/>
<protein>
    <submittedName>
        <fullName evidence="2">Uncharacterized protein</fullName>
    </submittedName>
</protein>
<feature type="compositionally biased region" description="Low complexity" evidence="1">
    <location>
        <begin position="86"/>
        <end position="99"/>
    </location>
</feature>
<gene>
    <name evidence="2" type="ORF">FWK35_00000250</name>
</gene>
<feature type="compositionally biased region" description="Low complexity" evidence="1">
    <location>
        <begin position="224"/>
        <end position="238"/>
    </location>
</feature>
<evidence type="ECO:0000313" key="2">
    <source>
        <dbReference type="EMBL" id="KAF0774210.1"/>
    </source>
</evidence>
<feature type="region of interest" description="Disordered" evidence="1">
    <location>
        <begin position="86"/>
        <end position="112"/>
    </location>
</feature>
<dbReference type="Proteomes" id="UP000478052">
    <property type="component" value="Unassembled WGS sequence"/>
</dbReference>
<sequence length="358" mass="39099">MYIIYLKNTNDIIVIVDRFRVVRECCSVHATVHNIYYIFTNQIRPPVASGELLIDNAWPAGSRTPRHVKRQIPIFPLNPPATLTTTTSSTGSCISSSSSSGGGSSSSCNRLTFSPPPPKPRAVCVFIGFPYSSPPRPRCRQNNSRFPANRPFESRLIEASGSSESGVRAPAKSYGGVCHSRLAKLRNGDGGQRSYISAGMASGTIRASIYLRRAKTFGPPSTHSLSPSSVRQSPSPLRSCYDDVRTGSSGINQPVEIRECGVAGIFTIGRGVRSPPFRQTPLPRRTTAVVNPLRRVRQLLPPYTQSAITTATAAIAKLEYQSTEITPSYPVTRPHIAVRQSFRLRRRAVIVDPASLYI</sequence>
<comment type="caution">
    <text evidence="2">The sequence shown here is derived from an EMBL/GenBank/DDBJ whole genome shotgun (WGS) entry which is preliminary data.</text>
</comment>
<evidence type="ECO:0000256" key="1">
    <source>
        <dbReference type="SAM" id="MobiDB-lite"/>
    </source>
</evidence>
<evidence type="ECO:0000313" key="3">
    <source>
        <dbReference type="Proteomes" id="UP000478052"/>
    </source>
</evidence>
<organism evidence="2 3">
    <name type="scientific">Aphis craccivora</name>
    <name type="common">Cowpea aphid</name>
    <dbReference type="NCBI Taxonomy" id="307492"/>
    <lineage>
        <taxon>Eukaryota</taxon>
        <taxon>Metazoa</taxon>
        <taxon>Ecdysozoa</taxon>
        <taxon>Arthropoda</taxon>
        <taxon>Hexapoda</taxon>
        <taxon>Insecta</taxon>
        <taxon>Pterygota</taxon>
        <taxon>Neoptera</taxon>
        <taxon>Paraneoptera</taxon>
        <taxon>Hemiptera</taxon>
        <taxon>Sternorrhyncha</taxon>
        <taxon>Aphidomorpha</taxon>
        <taxon>Aphidoidea</taxon>
        <taxon>Aphididae</taxon>
        <taxon>Aphidini</taxon>
        <taxon>Aphis</taxon>
        <taxon>Aphis</taxon>
    </lineage>
</organism>
<reference evidence="2 3" key="1">
    <citation type="submission" date="2019-08" db="EMBL/GenBank/DDBJ databases">
        <title>Whole genome of Aphis craccivora.</title>
        <authorList>
            <person name="Voronova N.V."/>
            <person name="Shulinski R.S."/>
            <person name="Bandarenka Y.V."/>
            <person name="Zhorov D.G."/>
            <person name="Warner D."/>
        </authorList>
    </citation>
    <scope>NUCLEOTIDE SEQUENCE [LARGE SCALE GENOMIC DNA]</scope>
    <source>
        <strain evidence="2">180601</strain>
        <tissue evidence="2">Whole Body</tissue>
    </source>
</reference>
<dbReference type="AlphaFoldDB" id="A0A6G0ZS68"/>